<reference evidence="12" key="1">
    <citation type="submission" date="2022-07" db="EMBL/GenBank/DDBJ databases">
        <authorList>
            <person name="Macas J."/>
            <person name="Novak P."/>
            <person name="Neumann P."/>
        </authorList>
    </citation>
    <scope>NUCLEOTIDE SEQUENCE</scope>
</reference>
<evidence type="ECO:0000259" key="11">
    <source>
        <dbReference type="PROSITE" id="PS51715"/>
    </source>
</evidence>
<dbReference type="PANTHER" id="PTHR45923">
    <property type="entry name" value="PROTEIN SEY1"/>
    <property type="match status" value="1"/>
</dbReference>
<gene>
    <name evidence="12" type="ORF">CEPIT_LOCUS41405</name>
</gene>
<dbReference type="InterPro" id="IPR030386">
    <property type="entry name" value="G_GB1_RHD3_dom"/>
</dbReference>
<dbReference type="SUPFAM" id="SSF52540">
    <property type="entry name" value="P-loop containing nucleoside triphosphate hydrolases"/>
    <property type="match status" value="1"/>
</dbReference>
<evidence type="ECO:0000256" key="7">
    <source>
        <dbReference type="ARBA" id="ARBA00023134"/>
    </source>
</evidence>
<name>A0AAV0G9U3_9ASTE</name>
<dbReference type="GO" id="GO:0003924">
    <property type="term" value="F:GTPase activity"/>
    <property type="evidence" value="ECO:0007669"/>
    <property type="project" value="TreeGrafter"/>
</dbReference>
<evidence type="ECO:0000256" key="6">
    <source>
        <dbReference type="ARBA" id="ARBA00022989"/>
    </source>
</evidence>
<dbReference type="PANTHER" id="PTHR45923:SF2">
    <property type="entry name" value="PROTEIN SEY1"/>
    <property type="match status" value="1"/>
</dbReference>
<feature type="domain" description="GB1/RHD3-type G" evidence="11">
    <location>
        <begin position="38"/>
        <end position="174"/>
    </location>
</feature>
<keyword evidence="2 10" id="KW-0812">Transmembrane</keyword>
<accession>A0AAV0G9U3</accession>
<comment type="similarity">
    <text evidence="9">Belongs to the TRAFAC class dynamin-like GTPase superfamily. GB1/RHD3 GTPase family.</text>
</comment>
<comment type="subcellular location">
    <subcellularLocation>
        <location evidence="1">Plastid</location>
    </subcellularLocation>
</comment>
<evidence type="ECO:0000256" key="4">
    <source>
        <dbReference type="ARBA" id="ARBA00022801"/>
    </source>
</evidence>
<evidence type="ECO:0000313" key="12">
    <source>
        <dbReference type="EMBL" id="CAH9144387.1"/>
    </source>
</evidence>
<dbReference type="GO" id="GO:0005525">
    <property type="term" value="F:GTP binding"/>
    <property type="evidence" value="ECO:0007669"/>
    <property type="project" value="UniProtKB-KW"/>
</dbReference>
<dbReference type="Pfam" id="PF05879">
    <property type="entry name" value="RHD3_GTPase"/>
    <property type="match status" value="1"/>
</dbReference>
<dbReference type="PROSITE" id="PS51715">
    <property type="entry name" value="G_GB1_RHD3"/>
    <property type="match status" value="1"/>
</dbReference>
<evidence type="ECO:0000256" key="10">
    <source>
        <dbReference type="SAM" id="Phobius"/>
    </source>
</evidence>
<dbReference type="InterPro" id="IPR027417">
    <property type="entry name" value="P-loop_NTPase"/>
</dbReference>
<keyword evidence="13" id="KW-1185">Reference proteome</keyword>
<dbReference type="GO" id="GO:0005783">
    <property type="term" value="C:endoplasmic reticulum"/>
    <property type="evidence" value="ECO:0007669"/>
    <property type="project" value="TreeGrafter"/>
</dbReference>
<keyword evidence="3" id="KW-0547">Nucleotide-binding</keyword>
<dbReference type="InterPro" id="IPR008803">
    <property type="entry name" value="RHD3/Sey1"/>
</dbReference>
<keyword evidence="7" id="KW-0342">GTP-binding</keyword>
<evidence type="ECO:0000256" key="5">
    <source>
        <dbReference type="ARBA" id="ARBA00022824"/>
    </source>
</evidence>
<comment type="caution">
    <text evidence="12">The sequence shown here is derived from an EMBL/GenBank/DDBJ whole genome shotgun (WGS) entry which is preliminary data.</text>
</comment>
<evidence type="ECO:0000313" key="13">
    <source>
        <dbReference type="Proteomes" id="UP001152523"/>
    </source>
</evidence>
<dbReference type="GO" id="GO:0009536">
    <property type="term" value="C:plastid"/>
    <property type="evidence" value="ECO:0007669"/>
    <property type="project" value="UniProtKB-SubCell"/>
</dbReference>
<dbReference type="EMBL" id="CAMAPF010001064">
    <property type="protein sequence ID" value="CAH9144387.1"/>
    <property type="molecule type" value="Genomic_DNA"/>
</dbReference>
<sequence>MAHRDEDITFQLIDEFYNDFKEKDFESFALRTNFYECGRSYAVVAILGPVSSGKSTLLNHLFSTRFGTMDDSKRGSQATLGIWMSRCPDVRPFTLVMDVEGSDCAQKGGNTSFEKRSALFTLLVADIVLINMWCKDIGREHAANKPLLRTVFQQAMNEFMKKPRKITLMFILRDEIESRKSSLEGILREDLNEIWASAIPSSSSNLLLQDYFEVQFIFLPNYEVHEEGFKLKVTELKEKFIIPALTHIDDKAKHRASMFPALAQEIWSDILGNKDLDVPKYEILVSIARCEKIKNEHFNSFKKDKLLRSLRGVAYYHLVPDFGEKVDSILNTCVSKYDEEASFYDESVVKEKREQLIQECLQHVEHMYIGMVKDLRLICLKVFMDAIDKVTDGNNRVIVVEDHTRCCLNEFDESCEALRAREAKWDPSKERARLEMQMKNYASAKQEDRPGFLVKELYEPTIKKELSSWLSFLVSEHPEIPSWSKIREEFKSLVEKALPQLDTALSHFDMNDEDRKKMTDGLEKYAKNVAMTKFREESGRAKSHLINKLSKRLEYGDDSSPQNPETALPDLVSDCVELLAVLAVARWEEGDEEDDEDDDVLTTLKAAVDGQESALEDLDSTAWEKVRPSNTLITPSKCSQLIKELGEEKAKISTRMMEPFQALKTNAQRKVTQLMAYHHQTAPLEVQPSKTVITHITSTEMMKGVMVEVRKNVNCTIQGMNSRTQVFIKNNPFLTGAVLALLIAVWGVIYSRSTHHMLE</sequence>
<dbReference type="GO" id="GO:0016320">
    <property type="term" value="P:endoplasmic reticulum membrane fusion"/>
    <property type="evidence" value="ECO:0007669"/>
    <property type="project" value="TreeGrafter"/>
</dbReference>
<organism evidence="12 13">
    <name type="scientific">Cuscuta epithymum</name>
    <dbReference type="NCBI Taxonomy" id="186058"/>
    <lineage>
        <taxon>Eukaryota</taxon>
        <taxon>Viridiplantae</taxon>
        <taxon>Streptophyta</taxon>
        <taxon>Embryophyta</taxon>
        <taxon>Tracheophyta</taxon>
        <taxon>Spermatophyta</taxon>
        <taxon>Magnoliopsida</taxon>
        <taxon>eudicotyledons</taxon>
        <taxon>Gunneridae</taxon>
        <taxon>Pentapetalae</taxon>
        <taxon>asterids</taxon>
        <taxon>lamiids</taxon>
        <taxon>Solanales</taxon>
        <taxon>Convolvulaceae</taxon>
        <taxon>Cuscuteae</taxon>
        <taxon>Cuscuta</taxon>
        <taxon>Cuscuta subgen. Cuscuta</taxon>
    </lineage>
</organism>
<dbReference type="Pfam" id="PF20428">
    <property type="entry name" value="Sey1_3HB"/>
    <property type="match status" value="1"/>
</dbReference>
<keyword evidence="8 10" id="KW-0472">Membrane</keyword>
<evidence type="ECO:0000256" key="8">
    <source>
        <dbReference type="ARBA" id="ARBA00023136"/>
    </source>
</evidence>
<dbReference type="InterPro" id="IPR046758">
    <property type="entry name" value="Sey1/RHD3-like_3HB"/>
</dbReference>
<keyword evidence="4" id="KW-0378">Hydrolase</keyword>
<evidence type="ECO:0000256" key="3">
    <source>
        <dbReference type="ARBA" id="ARBA00022741"/>
    </source>
</evidence>
<evidence type="ECO:0000256" key="1">
    <source>
        <dbReference type="ARBA" id="ARBA00004474"/>
    </source>
</evidence>
<dbReference type="AlphaFoldDB" id="A0AAV0G9U3"/>
<dbReference type="Gene3D" id="3.40.50.300">
    <property type="entry name" value="P-loop containing nucleotide triphosphate hydrolases"/>
    <property type="match status" value="1"/>
</dbReference>
<feature type="transmembrane region" description="Helical" evidence="10">
    <location>
        <begin position="733"/>
        <end position="751"/>
    </location>
</feature>
<keyword evidence="5" id="KW-0256">Endoplasmic reticulum</keyword>
<evidence type="ECO:0000256" key="2">
    <source>
        <dbReference type="ARBA" id="ARBA00022692"/>
    </source>
</evidence>
<protein>
    <recommendedName>
        <fullName evidence="11">GB1/RHD3-type G domain-containing protein</fullName>
    </recommendedName>
</protein>
<evidence type="ECO:0000256" key="9">
    <source>
        <dbReference type="PROSITE-ProRule" id="PRU01052"/>
    </source>
</evidence>
<proteinExistence type="inferred from homology"/>
<keyword evidence="6 10" id="KW-1133">Transmembrane helix</keyword>
<dbReference type="Proteomes" id="UP001152523">
    <property type="component" value="Unassembled WGS sequence"/>
</dbReference>